<dbReference type="SMART" id="SM01161">
    <property type="entry name" value="DUF1767"/>
    <property type="match status" value="1"/>
</dbReference>
<dbReference type="EMBL" id="BACD03000013">
    <property type="protein sequence ID" value="GAO48209.1"/>
    <property type="molecule type" value="Genomic_DNA"/>
</dbReference>
<protein>
    <recommendedName>
        <fullName evidence="2">RecQ-mediated genome instability protein 1</fullName>
    </recommendedName>
</protein>
<accession>A0A0E9NED7</accession>
<dbReference type="Proteomes" id="UP000033140">
    <property type="component" value="Unassembled WGS sequence"/>
</dbReference>
<sequence>MTTHILDHFSSIGLPLKQNWLVSILQVNDPPQAPQLLQAYVHSHILSSSVTESIDSPAWFPPNTSEQHETTLPGPFVVQVAHVREIGESTISQLEKLESYASGETTRGRSIIRNIIEDDGVHGGATQTQGTNATQATDVVGRPVGKHTCKVTFEDGAGRRVYGIEAKAVDSFYVGMNLGCKVILRNIHMLRGVILLKPANVTMLGGKIDSWNDNLLKNLQDELERELKRS</sequence>
<dbReference type="PANTHER" id="PTHR14790:SF15">
    <property type="entry name" value="RECQ-MEDIATED GENOME INSTABILITY PROTEIN 1"/>
    <property type="match status" value="1"/>
</dbReference>
<reference evidence="4 5" key="1">
    <citation type="journal article" date="2011" name="J. Gen. Appl. Microbiol.">
        <title>Draft genome sequencing of the enigmatic yeast Saitoella complicata.</title>
        <authorList>
            <person name="Nishida H."/>
            <person name="Hamamoto M."/>
            <person name="Sugiyama J."/>
        </authorList>
    </citation>
    <scope>NUCLEOTIDE SEQUENCE [LARGE SCALE GENOMIC DNA]</scope>
    <source>
        <strain evidence="4 5">NRRL Y-17804</strain>
    </source>
</reference>
<dbReference type="AlphaFoldDB" id="A0A0E9NED7"/>
<organism evidence="4 5">
    <name type="scientific">Saitoella complicata (strain BCRC 22490 / CBS 7301 / JCM 7358 / NBRC 10748 / NRRL Y-17804)</name>
    <dbReference type="NCBI Taxonomy" id="698492"/>
    <lineage>
        <taxon>Eukaryota</taxon>
        <taxon>Fungi</taxon>
        <taxon>Dikarya</taxon>
        <taxon>Ascomycota</taxon>
        <taxon>Taphrinomycotina</taxon>
        <taxon>Taphrinomycotina incertae sedis</taxon>
        <taxon>Saitoella</taxon>
    </lineage>
</organism>
<comment type="similarity">
    <text evidence="1">Belongs to the RMI1 family.</text>
</comment>
<dbReference type="OMA" id="MTSPDQI"/>
<dbReference type="PANTHER" id="PTHR14790">
    <property type="entry name" value="RECQ-MEDIATED GENOME INSTABILITY PROTEIN 1 RMI1"/>
    <property type="match status" value="1"/>
</dbReference>
<dbReference type="STRING" id="698492.A0A0E9NED7"/>
<evidence type="ECO:0000256" key="2">
    <source>
        <dbReference type="ARBA" id="ARBA00018987"/>
    </source>
</evidence>
<reference evidence="4 5" key="3">
    <citation type="journal article" date="2015" name="Genome Announc.">
        <title>Draft Genome Sequence of the Archiascomycetous Yeast Saitoella complicata.</title>
        <authorList>
            <person name="Yamauchi K."/>
            <person name="Kondo S."/>
            <person name="Hamamoto M."/>
            <person name="Takahashi Y."/>
            <person name="Ogura Y."/>
            <person name="Hayashi T."/>
            <person name="Nishida H."/>
        </authorList>
    </citation>
    <scope>NUCLEOTIDE SEQUENCE [LARGE SCALE GENOMIC DNA]</scope>
    <source>
        <strain evidence="4 5">NRRL Y-17804</strain>
    </source>
</reference>
<gene>
    <name evidence="4" type="ORF">G7K_2389-t1</name>
</gene>
<dbReference type="GO" id="GO:0031422">
    <property type="term" value="C:RecQ family helicase-topoisomerase III complex"/>
    <property type="evidence" value="ECO:0007669"/>
    <property type="project" value="TreeGrafter"/>
</dbReference>
<proteinExistence type="inferred from homology"/>
<dbReference type="RefSeq" id="XP_019022543.1">
    <property type="nucleotide sequence ID" value="XM_019171318.1"/>
</dbReference>
<keyword evidence="5" id="KW-1185">Reference proteome</keyword>
<evidence type="ECO:0000259" key="3">
    <source>
        <dbReference type="Pfam" id="PF08585"/>
    </source>
</evidence>
<dbReference type="GO" id="GO:0000724">
    <property type="term" value="P:double-strand break repair via homologous recombination"/>
    <property type="evidence" value="ECO:0007669"/>
    <property type="project" value="TreeGrafter"/>
</dbReference>
<feature type="domain" description="RecQ mediated genome instability protein 1 OB-fold" evidence="3">
    <location>
        <begin position="60"/>
        <end position="214"/>
    </location>
</feature>
<dbReference type="GO" id="GO:0000712">
    <property type="term" value="P:resolution of meiotic recombination intermediates"/>
    <property type="evidence" value="ECO:0007669"/>
    <property type="project" value="TreeGrafter"/>
</dbReference>
<dbReference type="Gene3D" id="2.40.50.770">
    <property type="entry name" value="RecQ-mediated genome instability protein Rmi1, C-terminal domain"/>
    <property type="match status" value="1"/>
</dbReference>
<dbReference type="OrthoDB" id="341511at2759"/>
<dbReference type="Pfam" id="PF08585">
    <property type="entry name" value="RMI1_N_C"/>
    <property type="match status" value="1"/>
</dbReference>
<evidence type="ECO:0000256" key="1">
    <source>
        <dbReference type="ARBA" id="ARBA00006395"/>
    </source>
</evidence>
<dbReference type="InterPro" id="IPR042470">
    <property type="entry name" value="RMI1_N_C_sf"/>
</dbReference>
<evidence type="ECO:0000313" key="4">
    <source>
        <dbReference type="EMBL" id="GAO48209.1"/>
    </source>
</evidence>
<comment type="caution">
    <text evidence="4">The sequence shown here is derived from an EMBL/GenBank/DDBJ whole genome shotgun (WGS) entry which is preliminary data.</text>
</comment>
<name>A0A0E9NED7_SAICN</name>
<evidence type="ECO:0000313" key="5">
    <source>
        <dbReference type="Proteomes" id="UP000033140"/>
    </source>
</evidence>
<dbReference type="InterPro" id="IPR013894">
    <property type="entry name" value="RMI1_OB"/>
</dbReference>
<reference evidence="4 5" key="2">
    <citation type="journal article" date="2014" name="J. Gen. Appl. Microbiol.">
        <title>The early diverging ascomycetous budding yeast Saitoella complicata has three histone deacetylases belonging to the Clr6, Hos2, and Rpd3 lineages.</title>
        <authorList>
            <person name="Nishida H."/>
            <person name="Matsumoto T."/>
            <person name="Kondo S."/>
            <person name="Hamamoto M."/>
            <person name="Yoshikawa H."/>
        </authorList>
    </citation>
    <scope>NUCLEOTIDE SEQUENCE [LARGE SCALE GENOMIC DNA]</scope>
    <source>
        <strain evidence="4 5">NRRL Y-17804</strain>
    </source>
</reference>
<dbReference type="GO" id="GO:0016604">
    <property type="term" value="C:nuclear body"/>
    <property type="evidence" value="ECO:0007669"/>
    <property type="project" value="TreeGrafter"/>
</dbReference>